<dbReference type="OrthoDB" id="1726119at2759"/>
<feature type="repeat" description="TPR" evidence="6">
    <location>
        <begin position="69"/>
        <end position="102"/>
    </location>
</feature>
<evidence type="ECO:0000313" key="9">
    <source>
        <dbReference type="EMBL" id="ODN03523.1"/>
    </source>
</evidence>
<dbReference type="Pfam" id="PF13181">
    <property type="entry name" value="TPR_8"/>
    <property type="match status" value="1"/>
</dbReference>
<dbReference type="InterPro" id="IPR051727">
    <property type="entry name" value="DnaJ_C3_Co-chaperones"/>
</dbReference>
<dbReference type="EMBL" id="LJIJ01000071">
    <property type="protein sequence ID" value="ODN03523.1"/>
    <property type="molecule type" value="Genomic_DNA"/>
</dbReference>
<dbReference type="AlphaFoldDB" id="A0A1D2NE46"/>
<dbReference type="InterPro" id="IPR036869">
    <property type="entry name" value="J_dom_sf"/>
</dbReference>
<accession>A0A1D2NE46</accession>
<dbReference type="FunFam" id="1.25.40.10:FF:000224">
    <property type="entry name" value="DnaJ and TPR domain protein"/>
    <property type="match status" value="1"/>
</dbReference>
<dbReference type="GO" id="GO:0005788">
    <property type="term" value="C:endoplasmic reticulum lumen"/>
    <property type="evidence" value="ECO:0007669"/>
    <property type="project" value="UniProtKB-SubCell"/>
</dbReference>
<comment type="caution">
    <text evidence="9">The sequence shown here is derived from an EMBL/GenBank/DDBJ whole genome shotgun (WGS) entry which is preliminary data.</text>
</comment>
<dbReference type="Pfam" id="PF07719">
    <property type="entry name" value="TPR_2"/>
    <property type="match status" value="1"/>
</dbReference>
<keyword evidence="4 6" id="KW-0802">TPR repeat</keyword>
<dbReference type="InterPro" id="IPR013105">
    <property type="entry name" value="TPR_2"/>
</dbReference>
<dbReference type="PANTHER" id="PTHR44140">
    <property type="entry name" value="LD25575P"/>
    <property type="match status" value="1"/>
</dbReference>
<feature type="repeat" description="TPR" evidence="6">
    <location>
        <begin position="217"/>
        <end position="250"/>
    </location>
</feature>
<dbReference type="GO" id="GO:0051087">
    <property type="term" value="F:protein-folding chaperone binding"/>
    <property type="evidence" value="ECO:0007669"/>
    <property type="project" value="TreeGrafter"/>
</dbReference>
<sequence>MYLELRQKKMDVFAVLVSWLSIISCPGVNSGAADVHKHLEMGRIHLESRQFSDALTHFHAAVEGDPENYQIYFKRALVFLALGKYNQALKDLDKVIELKSDFTPAVLQRANLLLKQGHLDKAHIDYENVLRKEPGNIDATTGYGAVDAALRDLEEAQYYVDIQDCHTAIELLSRLIETCPWDSSLRRMRSECYMTLGDAQHAISDLRFTTKLTMDDTDGLYRLSSLLYQLGDVEESLREIRECLKLDPEHKHCFPLYKKLKKLDKSMQDANAAGEKEEYGDCATDIKKALKVDSHSPPIVEWKLRHKLCWCHMKNGEGELAVEQCTIALRTREEVDVLCDRAEAYLLNDLFAEAMEDYRRALDLDDDNRRARDGMQRAQKLQKQSKRRDYYKILGVKRSASKQEIVKAYRKAAQKWHPDNFQNDADEKKKAEAKFIDIAAAKEVLTDPEKRAKFDQGEDPLDPESQNGHGQGFNPFTHFHFAGGSGPFHFKFH</sequence>
<comment type="subcellular location">
    <subcellularLocation>
        <location evidence="1">Endoplasmic reticulum lumen</location>
    </subcellularLocation>
</comment>
<feature type="compositionally biased region" description="Basic and acidic residues" evidence="7">
    <location>
        <begin position="447"/>
        <end position="456"/>
    </location>
</feature>
<dbReference type="InterPro" id="IPR001623">
    <property type="entry name" value="DnaJ_domain"/>
</dbReference>
<keyword evidence="2" id="KW-0732">Signal</keyword>
<evidence type="ECO:0000259" key="8">
    <source>
        <dbReference type="PROSITE" id="PS50076"/>
    </source>
</evidence>
<dbReference type="Pfam" id="PF00226">
    <property type="entry name" value="DnaJ"/>
    <property type="match status" value="1"/>
</dbReference>
<dbReference type="SUPFAM" id="SSF46565">
    <property type="entry name" value="Chaperone J-domain"/>
    <property type="match status" value="1"/>
</dbReference>
<dbReference type="STRING" id="48709.A0A1D2NE46"/>
<dbReference type="PANTHER" id="PTHR44140:SF2">
    <property type="entry name" value="LD25575P"/>
    <property type="match status" value="1"/>
</dbReference>
<keyword evidence="3" id="KW-0677">Repeat</keyword>
<dbReference type="Pfam" id="PF13432">
    <property type="entry name" value="TPR_16"/>
    <property type="match status" value="2"/>
</dbReference>
<dbReference type="SMART" id="SM00271">
    <property type="entry name" value="DnaJ"/>
    <property type="match status" value="1"/>
</dbReference>
<dbReference type="CDD" id="cd06257">
    <property type="entry name" value="DnaJ"/>
    <property type="match status" value="1"/>
</dbReference>
<keyword evidence="5" id="KW-0256">Endoplasmic reticulum</keyword>
<organism evidence="9 10">
    <name type="scientific">Orchesella cincta</name>
    <name type="common">Springtail</name>
    <name type="synonym">Podura cincta</name>
    <dbReference type="NCBI Taxonomy" id="48709"/>
    <lineage>
        <taxon>Eukaryota</taxon>
        <taxon>Metazoa</taxon>
        <taxon>Ecdysozoa</taxon>
        <taxon>Arthropoda</taxon>
        <taxon>Hexapoda</taxon>
        <taxon>Collembola</taxon>
        <taxon>Entomobryomorpha</taxon>
        <taxon>Entomobryoidea</taxon>
        <taxon>Orchesellidae</taxon>
        <taxon>Orchesellinae</taxon>
        <taxon>Orchesella</taxon>
    </lineage>
</organism>
<name>A0A1D2NE46_ORCCI</name>
<dbReference type="PROSITE" id="PS51257">
    <property type="entry name" value="PROKAR_LIPOPROTEIN"/>
    <property type="match status" value="1"/>
</dbReference>
<feature type="domain" description="J" evidence="8">
    <location>
        <begin position="389"/>
        <end position="458"/>
    </location>
</feature>
<dbReference type="Gene3D" id="1.10.287.110">
    <property type="entry name" value="DnaJ domain"/>
    <property type="match status" value="1"/>
</dbReference>
<evidence type="ECO:0000256" key="7">
    <source>
        <dbReference type="SAM" id="MobiDB-lite"/>
    </source>
</evidence>
<dbReference type="OMA" id="PFAHFQH"/>
<evidence type="ECO:0000256" key="1">
    <source>
        <dbReference type="ARBA" id="ARBA00004319"/>
    </source>
</evidence>
<evidence type="ECO:0000256" key="2">
    <source>
        <dbReference type="ARBA" id="ARBA00022729"/>
    </source>
</evidence>
<proteinExistence type="predicted"/>
<dbReference type="PRINTS" id="PR00625">
    <property type="entry name" value="JDOMAIN"/>
</dbReference>
<dbReference type="SMART" id="SM00028">
    <property type="entry name" value="TPR"/>
    <property type="match status" value="6"/>
</dbReference>
<gene>
    <name evidence="9" type="ORF">Ocin01_03173</name>
</gene>
<dbReference type="PROSITE" id="PS50005">
    <property type="entry name" value="TPR"/>
    <property type="match status" value="4"/>
</dbReference>
<feature type="repeat" description="TPR" evidence="6">
    <location>
        <begin position="335"/>
        <end position="368"/>
    </location>
</feature>
<dbReference type="Gene3D" id="1.25.40.10">
    <property type="entry name" value="Tetratricopeptide repeat domain"/>
    <property type="match status" value="1"/>
</dbReference>
<dbReference type="SUPFAM" id="SSF48452">
    <property type="entry name" value="TPR-like"/>
    <property type="match status" value="2"/>
</dbReference>
<evidence type="ECO:0000256" key="5">
    <source>
        <dbReference type="ARBA" id="ARBA00022824"/>
    </source>
</evidence>
<dbReference type="GO" id="GO:0034975">
    <property type="term" value="P:protein folding in endoplasmic reticulum"/>
    <property type="evidence" value="ECO:0007669"/>
    <property type="project" value="TreeGrafter"/>
</dbReference>
<dbReference type="GO" id="GO:0051787">
    <property type="term" value="F:misfolded protein binding"/>
    <property type="evidence" value="ECO:0007669"/>
    <property type="project" value="TreeGrafter"/>
</dbReference>
<evidence type="ECO:0000256" key="6">
    <source>
        <dbReference type="PROSITE-ProRule" id="PRU00339"/>
    </source>
</evidence>
<dbReference type="Proteomes" id="UP000094527">
    <property type="component" value="Unassembled WGS sequence"/>
</dbReference>
<keyword evidence="10" id="KW-1185">Reference proteome</keyword>
<evidence type="ECO:0000256" key="3">
    <source>
        <dbReference type="ARBA" id="ARBA00022737"/>
    </source>
</evidence>
<feature type="repeat" description="TPR" evidence="6">
    <location>
        <begin position="35"/>
        <end position="68"/>
    </location>
</feature>
<evidence type="ECO:0000313" key="10">
    <source>
        <dbReference type="Proteomes" id="UP000094527"/>
    </source>
</evidence>
<dbReference type="PROSITE" id="PS50076">
    <property type="entry name" value="DNAJ_2"/>
    <property type="match status" value="1"/>
</dbReference>
<reference evidence="9 10" key="1">
    <citation type="journal article" date="2016" name="Genome Biol. Evol.">
        <title>Gene Family Evolution Reflects Adaptation to Soil Environmental Stressors in the Genome of the Collembolan Orchesella cincta.</title>
        <authorList>
            <person name="Faddeeva-Vakhrusheva A."/>
            <person name="Derks M.F."/>
            <person name="Anvar S.Y."/>
            <person name="Agamennone V."/>
            <person name="Suring W."/>
            <person name="Smit S."/>
            <person name="van Straalen N.M."/>
            <person name="Roelofs D."/>
        </authorList>
    </citation>
    <scope>NUCLEOTIDE SEQUENCE [LARGE SCALE GENOMIC DNA]</scope>
    <source>
        <tissue evidence="9">Mixed pool</tissue>
    </source>
</reference>
<dbReference type="InterPro" id="IPR019734">
    <property type="entry name" value="TPR_rpt"/>
</dbReference>
<dbReference type="FunFam" id="1.10.287.110:FF:000015">
    <property type="entry name" value="dnaJ homolog subfamily C member 3"/>
    <property type="match status" value="1"/>
</dbReference>
<evidence type="ECO:0000256" key="4">
    <source>
        <dbReference type="ARBA" id="ARBA00022803"/>
    </source>
</evidence>
<protein>
    <submittedName>
        <fullName evidence="9">DnaJ subfamily C member 3</fullName>
    </submittedName>
</protein>
<feature type="region of interest" description="Disordered" evidence="7">
    <location>
        <begin position="447"/>
        <end position="477"/>
    </location>
</feature>
<dbReference type="InterPro" id="IPR011990">
    <property type="entry name" value="TPR-like_helical_dom_sf"/>
</dbReference>